<keyword evidence="1" id="KW-1133">Transmembrane helix</keyword>
<evidence type="ECO:0000313" key="3">
    <source>
        <dbReference type="Proteomes" id="UP000192756"/>
    </source>
</evidence>
<reference evidence="3" key="1">
    <citation type="submission" date="2017-04" db="EMBL/GenBank/DDBJ databases">
        <authorList>
            <person name="Varghese N."/>
            <person name="Submissions S."/>
        </authorList>
    </citation>
    <scope>NUCLEOTIDE SEQUENCE [LARGE SCALE GENOMIC DNA]</scope>
    <source>
        <strain evidence="3">DSM 12126</strain>
    </source>
</reference>
<gene>
    <name evidence="2" type="ORF">SAMN04488524_1314</name>
</gene>
<dbReference type="Proteomes" id="UP000192756">
    <property type="component" value="Unassembled WGS sequence"/>
</dbReference>
<name>A0A1W2ACX4_9SPHI</name>
<evidence type="ECO:0000256" key="1">
    <source>
        <dbReference type="SAM" id="Phobius"/>
    </source>
</evidence>
<sequence length="55" mass="6066">MGVKKEKNGDFEAVLIPIMFLTNVLLINPFISGYKDKSLSGFIQDIFSITQGCSP</sequence>
<protein>
    <submittedName>
        <fullName evidence="2">Uncharacterized protein</fullName>
    </submittedName>
</protein>
<feature type="transmembrane region" description="Helical" evidence="1">
    <location>
        <begin position="12"/>
        <end position="31"/>
    </location>
</feature>
<dbReference type="STRING" id="151894.SAMN04488524_1314"/>
<dbReference type="EMBL" id="FWXT01000001">
    <property type="protein sequence ID" value="SMC58494.1"/>
    <property type="molecule type" value="Genomic_DNA"/>
</dbReference>
<keyword evidence="3" id="KW-1185">Reference proteome</keyword>
<organism evidence="2 3">
    <name type="scientific">Pedobacter africanus</name>
    <dbReference type="NCBI Taxonomy" id="151894"/>
    <lineage>
        <taxon>Bacteria</taxon>
        <taxon>Pseudomonadati</taxon>
        <taxon>Bacteroidota</taxon>
        <taxon>Sphingobacteriia</taxon>
        <taxon>Sphingobacteriales</taxon>
        <taxon>Sphingobacteriaceae</taxon>
        <taxon>Pedobacter</taxon>
    </lineage>
</organism>
<accession>A0A1W2ACX4</accession>
<dbReference type="RefSeq" id="WP_159451656.1">
    <property type="nucleotide sequence ID" value="NZ_FWXT01000001.1"/>
</dbReference>
<keyword evidence="1" id="KW-0812">Transmembrane</keyword>
<evidence type="ECO:0000313" key="2">
    <source>
        <dbReference type="EMBL" id="SMC58494.1"/>
    </source>
</evidence>
<proteinExistence type="predicted"/>
<dbReference type="AlphaFoldDB" id="A0A1W2ACX4"/>
<keyword evidence="1" id="KW-0472">Membrane</keyword>